<proteinExistence type="predicted"/>
<reference evidence="1" key="1">
    <citation type="submission" date="2022-11" db="EMBL/GenBank/DDBJ databases">
        <title>Marilongibacter aestuarii gen. nov., sp. nov., isolated from tidal flat sediment.</title>
        <authorList>
            <person name="Jiayan W."/>
        </authorList>
    </citation>
    <scope>NUCLEOTIDE SEQUENCE</scope>
    <source>
        <strain evidence="1">Z1-6</strain>
    </source>
</reference>
<protein>
    <recommendedName>
        <fullName evidence="3">DUF4136 domain-containing protein</fullName>
    </recommendedName>
</protein>
<dbReference type="RefSeq" id="WP_343334264.1">
    <property type="nucleotide sequence ID" value="NZ_JAPOHD010000029.1"/>
</dbReference>
<sequence>MKKLFIIFSLSSILLFGCTPSTQLINSWSDKENTPQEYKNIGVAVLFPNSSNRYITERSIVDELKENGIQAMPTYDVFPMAGKLNELIKDPENPEKAKEFIIKKVTENNIDALMVVTLFNQITEERWVKDRNFNFGGTGYYGTELEGGGSYYDYYSYSLGTIHDNGYFTDKSTYFIECNLYDVASEKLLYRTQTKSANVKSIDEESKKLANIIVKELAKNKVVQK</sequence>
<name>A0A9X3J8P6_9BACT</name>
<dbReference type="AlphaFoldDB" id="A0A9X3J8P6"/>
<keyword evidence="2" id="KW-1185">Reference proteome</keyword>
<organism evidence="1 2">
    <name type="scientific">Draconibacterium aestuarii</name>
    <dbReference type="NCBI Taxonomy" id="2998507"/>
    <lineage>
        <taxon>Bacteria</taxon>
        <taxon>Pseudomonadati</taxon>
        <taxon>Bacteroidota</taxon>
        <taxon>Bacteroidia</taxon>
        <taxon>Marinilabiliales</taxon>
        <taxon>Prolixibacteraceae</taxon>
        <taxon>Draconibacterium</taxon>
    </lineage>
</organism>
<gene>
    <name evidence="1" type="ORF">OU798_16395</name>
</gene>
<dbReference type="PROSITE" id="PS51257">
    <property type="entry name" value="PROKAR_LIPOPROTEIN"/>
    <property type="match status" value="1"/>
</dbReference>
<accession>A0A9X3J8P6</accession>
<evidence type="ECO:0000313" key="2">
    <source>
        <dbReference type="Proteomes" id="UP001145087"/>
    </source>
</evidence>
<dbReference type="Proteomes" id="UP001145087">
    <property type="component" value="Unassembled WGS sequence"/>
</dbReference>
<dbReference type="EMBL" id="JAPOHD010000029">
    <property type="protein sequence ID" value="MCY1721935.1"/>
    <property type="molecule type" value="Genomic_DNA"/>
</dbReference>
<evidence type="ECO:0000313" key="1">
    <source>
        <dbReference type="EMBL" id="MCY1721935.1"/>
    </source>
</evidence>
<evidence type="ECO:0008006" key="3">
    <source>
        <dbReference type="Google" id="ProtNLM"/>
    </source>
</evidence>
<comment type="caution">
    <text evidence="1">The sequence shown here is derived from an EMBL/GenBank/DDBJ whole genome shotgun (WGS) entry which is preliminary data.</text>
</comment>